<name>B9TFX4_RICCO</name>
<protein>
    <recommendedName>
        <fullName evidence="1">S1 motif domain-containing protein</fullName>
    </recommendedName>
</protein>
<evidence type="ECO:0000313" key="3">
    <source>
        <dbReference type="Proteomes" id="UP000008311"/>
    </source>
</evidence>
<sequence length="97" mass="10769">MSEEILINVTPQETRVAVLEQGVVQELHIERTSSLGLVGNIYKGEVCRVLPGMQSAFVEVGLSRAAFLHIADLLEFGNNQEKEIQELLHEGQPLMVQ</sequence>
<proteinExistence type="predicted"/>
<dbReference type="PROSITE" id="PS50126">
    <property type="entry name" value="S1"/>
    <property type="match status" value="1"/>
</dbReference>
<dbReference type="InterPro" id="IPR004659">
    <property type="entry name" value="RNase_E/G"/>
</dbReference>
<dbReference type="InParanoid" id="B9TFX4"/>
<dbReference type="GO" id="GO:0003723">
    <property type="term" value="F:RNA binding"/>
    <property type="evidence" value="ECO:0007669"/>
    <property type="project" value="InterPro"/>
</dbReference>
<dbReference type="CDD" id="cd04453">
    <property type="entry name" value="S1_RNase_E"/>
    <property type="match status" value="1"/>
</dbReference>
<keyword evidence="3" id="KW-1185">Reference proteome</keyword>
<reference evidence="3" key="1">
    <citation type="journal article" date="2010" name="Nat. Biotechnol.">
        <title>Draft genome sequence of the oilseed species Ricinus communis.</title>
        <authorList>
            <person name="Chan A.P."/>
            <person name="Crabtree J."/>
            <person name="Zhao Q."/>
            <person name="Lorenzi H."/>
            <person name="Orvis J."/>
            <person name="Puiu D."/>
            <person name="Melake-Berhan A."/>
            <person name="Jones K.M."/>
            <person name="Redman J."/>
            <person name="Chen G."/>
            <person name="Cahoon E.B."/>
            <person name="Gedil M."/>
            <person name="Stanke M."/>
            <person name="Haas B.J."/>
            <person name="Wortman J.R."/>
            <person name="Fraser-Liggett C.M."/>
            <person name="Ravel J."/>
            <person name="Rabinowicz P.D."/>
        </authorList>
    </citation>
    <scope>NUCLEOTIDE SEQUENCE [LARGE SCALE GENOMIC DNA]</scope>
    <source>
        <strain evidence="3">cv. Hale</strain>
    </source>
</reference>
<dbReference type="PANTHER" id="PTHR30001">
    <property type="entry name" value="RIBONUCLEASE"/>
    <property type="match status" value="1"/>
</dbReference>
<dbReference type="InterPro" id="IPR003029">
    <property type="entry name" value="S1_domain"/>
</dbReference>
<accession>B9TFX4</accession>
<gene>
    <name evidence="2" type="ORF">RCOM_1942910</name>
</gene>
<dbReference type="AlphaFoldDB" id="B9TFX4"/>
<evidence type="ECO:0000313" key="2">
    <source>
        <dbReference type="EMBL" id="EEF25238.1"/>
    </source>
</evidence>
<dbReference type="InterPro" id="IPR012340">
    <property type="entry name" value="NA-bd_OB-fold"/>
</dbReference>
<evidence type="ECO:0000259" key="1">
    <source>
        <dbReference type="PROSITE" id="PS50126"/>
    </source>
</evidence>
<dbReference type="Gene3D" id="2.40.50.140">
    <property type="entry name" value="Nucleic acid-binding proteins"/>
    <property type="match status" value="1"/>
</dbReference>
<dbReference type="PANTHER" id="PTHR30001:SF0">
    <property type="entry name" value="RIBONUCLEASE G"/>
    <property type="match status" value="1"/>
</dbReference>
<feature type="domain" description="S1 motif" evidence="1">
    <location>
        <begin position="39"/>
        <end position="97"/>
    </location>
</feature>
<feature type="non-terminal residue" evidence="2">
    <location>
        <position position="97"/>
    </location>
</feature>
<dbReference type="EMBL" id="EQ980187">
    <property type="protein sequence ID" value="EEF25238.1"/>
    <property type="molecule type" value="Genomic_DNA"/>
</dbReference>
<dbReference type="GO" id="GO:0006396">
    <property type="term" value="P:RNA processing"/>
    <property type="evidence" value="ECO:0007669"/>
    <property type="project" value="InterPro"/>
</dbReference>
<dbReference type="SUPFAM" id="SSF50249">
    <property type="entry name" value="Nucleic acid-binding proteins"/>
    <property type="match status" value="1"/>
</dbReference>
<organism evidence="2 3">
    <name type="scientific">Ricinus communis</name>
    <name type="common">Castor bean</name>
    <dbReference type="NCBI Taxonomy" id="3988"/>
    <lineage>
        <taxon>Eukaryota</taxon>
        <taxon>Viridiplantae</taxon>
        <taxon>Streptophyta</taxon>
        <taxon>Embryophyta</taxon>
        <taxon>Tracheophyta</taxon>
        <taxon>Spermatophyta</taxon>
        <taxon>Magnoliopsida</taxon>
        <taxon>eudicotyledons</taxon>
        <taxon>Gunneridae</taxon>
        <taxon>Pentapetalae</taxon>
        <taxon>rosids</taxon>
        <taxon>fabids</taxon>
        <taxon>Malpighiales</taxon>
        <taxon>Euphorbiaceae</taxon>
        <taxon>Acalyphoideae</taxon>
        <taxon>Acalypheae</taxon>
        <taxon>Ricinus</taxon>
    </lineage>
</organism>
<dbReference type="GO" id="GO:0004540">
    <property type="term" value="F:RNA nuclease activity"/>
    <property type="evidence" value="ECO:0007669"/>
    <property type="project" value="InterPro"/>
</dbReference>
<dbReference type="Proteomes" id="UP000008311">
    <property type="component" value="Unassembled WGS sequence"/>
</dbReference>